<feature type="domain" description="Secretion system C-terminal sorting" evidence="2">
    <location>
        <begin position="569"/>
        <end position="635"/>
    </location>
</feature>
<evidence type="ECO:0000313" key="4">
    <source>
        <dbReference type="EMBL" id="PTB96038.1"/>
    </source>
</evidence>
<evidence type="ECO:0000313" key="5">
    <source>
        <dbReference type="Proteomes" id="UP000240608"/>
    </source>
</evidence>
<organism evidence="4 5">
    <name type="scientific">Marivirga lumbricoides</name>
    <dbReference type="NCBI Taxonomy" id="1046115"/>
    <lineage>
        <taxon>Bacteria</taxon>
        <taxon>Pseudomonadati</taxon>
        <taxon>Bacteroidota</taxon>
        <taxon>Cytophagia</taxon>
        <taxon>Cytophagales</taxon>
        <taxon>Marivirgaceae</taxon>
        <taxon>Marivirga</taxon>
    </lineage>
</organism>
<dbReference type="AlphaFoldDB" id="A0A2T4DQM3"/>
<name>A0A2T4DQM3_9BACT</name>
<keyword evidence="6" id="KW-1185">Reference proteome</keyword>
<evidence type="ECO:0000313" key="6">
    <source>
        <dbReference type="Proteomes" id="UP000636010"/>
    </source>
</evidence>
<comment type="caution">
    <text evidence="4">The sequence shown here is derived from an EMBL/GenBank/DDBJ whole genome shotgun (WGS) entry which is preliminary data.</text>
</comment>
<dbReference type="Proteomes" id="UP000636010">
    <property type="component" value="Unassembled WGS sequence"/>
</dbReference>
<reference evidence="6" key="3">
    <citation type="journal article" date="2019" name="Int. J. Syst. Evol. Microbiol.">
        <title>The Global Catalogue of Microorganisms (GCM) 10K type strain sequencing project: providing services to taxonomists for standard genome sequencing and annotation.</title>
        <authorList>
            <consortium name="The Broad Institute Genomics Platform"/>
            <consortium name="The Broad Institute Genome Sequencing Center for Infectious Disease"/>
            <person name="Wu L."/>
            <person name="Ma J."/>
        </authorList>
    </citation>
    <scope>NUCLEOTIDE SEQUENCE [LARGE SCALE GENOMIC DNA]</scope>
    <source>
        <strain evidence="6">CGMCC 1.10832</strain>
    </source>
</reference>
<reference evidence="4 5" key="2">
    <citation type="submission" date="2018-03" db="EMBL/GenBank/DDBJ databases">
        <title>Cross-interface Injection: A General Nanoliter Liquid Handling Method Applied to Single Cells Genome Amplification Automated Nanoliter Liquid Handling Applied to Single Cell Multiple Displacement Amplification.</title>
        <authorList>
            <person name="Yun J."/>
            <person name="Xu P."/>
            <person name="Xu J."/>
            <person name="Dai X."/>
            <person name="Wang Y."/>
            <person name="Zheng X."/>
            <person name="Cao C."/>
            <person name="Yi Q."/>
            <person name="Zhu Y."/>
            <person name="Wang L."/>
            <person name="Dong Z."/>
            <person name="Huang Y."/>
            <person name="Huang L."/>
            <person name="Du W."/>
        </authorList>
    </citation>
    <scope>NUCLEOTIDE SEQUENCE [LARGE SCALE GENOMIC DNA]</scope>
    <source>
        <strain evidence="4 5">Z-D1-2</strain>
    </source>
</reference>
<dbReference type="InterPro" id="IPR026444">
    <property type="entry name" value="Secre_tail"/>
</dbReference>
<evidence type="ECO:0000313" key="3">
    <source>
        <dbReference type="EMBL" id="GGC29610.1"/>
    </source>
</evidence>
<dbReference type="Pfam" id="PF18962">
    <property type="entry name" value="Por_Secre_tail"/>
    <property type="match status" value="1"/>
</dbReference>
<dbReference type="RefSeq" id="WP_188461637.1">
    <property type="nucleotide sequence ID" value="NZ_BAABHU010000004.1"/>
</dbReference>
<accession>A0A2T4DQM3</accession>
<sequence length="638" mass="72362">MTYKFTFTILLFLLKLSSTIAQLTELPINFSSHSANTRRNTLVESDTINLPFWDDFSNVRYTVDSTIWLHGKDVFVSNSRSYLPPSYNVAIFDAFDGNGNAYSTNILAKGLADSLVSKRIDLSSYTTSSNVFLSFFWQESVGEQAPDGDDYLILSFRNSDNEWEEVFRQNGSGYSSDTLVLFNQVFKAINQNRFLHSGFQFKFQLFSNLAGDFDVFSVDYIYLNEGNTPVNTQNNAYDSYEDRTFSKEPGTIFSNYYAVPLKHLTEEWLSEKIQSTTVIYNNLWAGNANNPLFATEIFGILTDTLKQNQIIDSAQINGNFLTQNQDTAQFTAQVRNKEQLITYLLSEKETEDSVYLELQLNLGTTDSLFFETINGTTVYYPDLSFRRNDTVSTIYPLHNFYAQDDGTAESSILLNSKNYLLAQEFDIIGENYMTAIDIYIPNLGQNAGTKNITLLVWDELTNSETNILAAQNVLANPAQGTNQFQRFILERPVYVGGKIFIGYREENDEPVSIGFDKNSNSATNLFYNQSGTWEANTFFQGSVMIRPVFDRANVTVANKPKQQTPEFFLYPNPSKGSLKYDGSFDSIEIYALNGQRLMHKAGNDSSKSIDISHLKDGIYFVKIINQSTVSTQKIILKR</sequence>
<protein>
    <recommendedName>
        <fullName evidence="2">Secretion system C-terminal sorting domain-containing protein</fullName>
    </recommendedName>
</protein>
<feature type="chain" id="PRO_5015402004" description="Secretion system C-terminal sorting domain-containing protein" evidence="1">
    <location>
        <begin position="24"/>
        <end position="638"/>
    </location>
</feature>
<evidence type="ECO:0000256" key="1">
    <source>
        <dbReference type="SAM" id="SignalP"/>
    </source>
</evidence>
<reference evidence="3" key="1">
    <citation type="journal article" date="2014" name="Int. J. Syst. Evol. Microbiol.">
        <title>Complete genome of a new Firmicutes species belonging to the dominant human colonic microbiota ('Ruminococcus bicirculans') reveals two chromosomes and a selective capacity to utilize plant glucans.</title>
        <authorList>
            <consortium name="NISC Comparative Sequencing Program"/>
            <person name="Wegmann U."/>
            <person name="Louis P."/>
            <person name="Goesmann A."/>
            <person name="Henrissat B."/>
            <person name="Duncan S.H."/>
            <person name="Flint H.J."/>
        </authorList>
    </citation>
    <scope>NUCLEOTIDE SEQUENCE</scope>
    <source>
        <strain evidence="3">CGMCC 1.10832</strain>
    </source>
</reference>
<gene>
    <name evidence="4" type="ORF">C9994_09145</name>
    <name evidence="3" type="ORF">GCM10011506_13760</name>
</gene>
<dbReference type="EMBL" id="PYVU01000070">
    <property type="protein sequence ID" value="PTB96038.1"/>
    <property type="molecule type" value="Genomic_DNA"/>
</dbReference>
<dbReference type="EMBL" id="BMEC01000004">
    <property type="protein sequence ID" value="GGC29610.1"/>
    <property type="molecule type" value="Genomic_DNA"/>
</dbReference>
<reference evidence="3" key="4">
    <citation type="submission" date="2024-05" db="EMBL/GenBank/DDBJ databases">
        <authorList>
            <person name="Sun Q."/>
            <person name="Zhou Y."/>
        </authorList>
    </citation>
    <scope>NUCLEOTIDE SEQUENCE</scope>
    <source>
        <strain evidence="3">CGMCC 1.10832</strain>
    </source>
</reference>
<proteinExistence type="predicted"/>
<feature type="signal peptide" evidence="1">
    <location>
        <begin position="1"/>
        <end position="23"/>
    </location>
</feature>
<dbReference type="Proteomes" id="UP000240608">
    <property type="component" value="Unassembled WGS sequence"/>
</dbReference>
<evidence type="ECO:0000259" key="2">
    <source>
        <dbReference type="Pfam" id="PF18962"/>
    </source>
</evidence>
<keyword evidence="1" id="KW-0732">Signal</keyword>
<dbReference type="NCBIfam" id="TIGR04183">
    <property type="entry name" value="Por_Secre_tail"/>
    <property type="match status" value="1"/>
</dbReference>